<feature type="compositionally biased region" description="Acidic residues" evidence="10">
    <location>
        <begin position="300"/>
        <end position="309"/>
    </location>
</feature>
<dbReference type="Gene3D" id="3.20.190.10">
    <property type="entry name" value="MutM-like, N-terminal"/>
    <property type="match status" value="1"/>
</dbReference>
<dbReference type="InterPro" id="IPR012319">
    <property type="entry name" value="FPG_cat"/>
</dbReference>
<evidence type="ECO:0000256" key="7">
    <source>
        <dbReference type="ARBA" id="ARBA00023239"/>
    </source>
</evidence>
<comment type="similarity">
    <text evidence="2">Belongs to the FPG family.</text>
</comment>
<keyword evidence="4" id="KW-0378">Hydrolase</keyword>
<keyword evidence="7" id="KW-0456">Lyase</keyword>
<dbReference type="SMART" id="SM00898">
    <property type="entry name" value="Fapy_DNA_glyco"/>
    <property type="match status" value="1"/>
</dbReference>
<keyword evidence="3" id="KW-0227">DNA damage</keyword>
<evidence type="ECO:0000256" key="9">
    <source>
        <dbReference type="ARBA" id="ARBA00023295"/>
    </source>
</evidence>
<dbReference type="PROSITE" id="PS51068">
    <property type="entry name" value="FPG_CAT"/>
    <property type="match status" value="1"/>
</dbReference>
<dbReference type="InterPro" id="IPR035937">
    <property type="entry name" value="FPG_N"/>
</dbReference>
<dbReference type="InterPro" id="IPR010979">
    <property type="entry name" value="Ribosomal_uS13-like_H2TH"/>
</dbReference>
<keyword evidence="13" id="KW-1185">Reference proteome</keyword>
<evidence type="ECO:0000313" key="13">
    <source>
        <dbReference type="Proteomes" id="UP001590951"/>
    </source>
</evidence>
<keyword evidence="8" id="KW-0511">Multifunctional enzyme</keyword>
<dbReference type="SUPFAM" id="SSF81624">
    <property type="entry name" value="N-terminal domain of MutM-like DNA repair proteins"/>
    <property type="match status" value="1"/>
</dbReference>
<evidence type="ECO:0000259" key="11">
    <source>
        <dbReference type="PROSITE" id="PS51068"/>
    </source>
</evidence>
<evidence type="ECO:0000256" key="8">
    <source>
        <dbReference type="ARBA" id="ARBA00023268"/>
    </source>
</evidence>
<keyword evidence="9" id="KW-0326">Glycosidase</keyword>
<evidence type="ECO:0000256" key="4">
    <source>
        <dbReference type="ARBA" id="ARBA00022801"/>
    </source>
</evidence>
<protein>
    <recommendedName>
        <fullName evidence="11">Formamidopyrimidine-DNA glycosylase catalytic domain-containing protein</fullName>
    </recommendedName>
</protein>
<evidence type="ECO:0000256" key="5">
    <source>
        <dbReference type="ARBA" id="ARBA00023125"/>
    </source>
</evidence>
<keyword evidence="6" id="KW-0234">DNA repair</keyword>
<accession>A0ABR4B0N7</accession>
<sequence>MPEIGEVARIVNYLQKHLVGKTLTVVKAQHDDIVFGKVGCSAEAFEKALTGKKVLGAGQQGKYFWMEMSSPPHPLMHFGMTGWMNIRDEETAYYKPSQSKKSDEWPPKFWKFALETAEEPKSEAAFVDKRRLARIRLIDYPAEDIRKVSPLVENGPDPIIDKDILTEEWLGKKLASKRVPIKALLLDQANISGIGNWVGDEVLYNAHVHPEQYSNTLSPAQVKQLHKSIQYVCGFAVHSLADSSKFPEDWLFKHRWGKGKKDSATKLPNGAKFVFLTVGGRTSCVVPSVQKKTGPVAKDVEDEADEDDGSDRKEETQPAKRKRASKVNDRKQTVTQEAEPVENGVANGEEADENPSKPASKKRKSDVKAETNCMDAGSKKPERKAKPRENRVKGEAKYETTGRRKSTRVSGKGV</sequence>
<feature type="region of interest" description="Disordered" evidence="10">
    <location>
        <begin position="290"/>
        <end position="414"/>
    </location>
</feature>
<name>A0ABR4B0N7_9LECA</name>
<dbReference type="SMART" id="SM01232">
    <property type="entry name" value="H2TH"/>
    <property type="match status" value="1"/>
</dbReference>
<gene>
    <name evidence="12" type="ORF">ABVK25_008719</name>
</gene>
<organism evidence="12 13">
    <name type="scientific">Lepraria finkii</name>
    <dbReference type="NCBI Taxonomy" id="1340010"/>
    <lineage>
        <taxon>Eukaryota</taxon>
        <taxon>Fungi</taxon>
        <taxon>Dikarya</taxon>
        <taxon>Ascomycota</taxon>
        <taxon>Pezizomycotina</taxon>
        <taxon>Lecanoromycetes</taxon>
        <taxon>OSLEUM clade</taxon>
        <taxon>Lecanoromycetidae</taxon>
        <taxon>Lecanorales</taxon>
        <taxon>Lecanorineae</taxon>
        <taxon>Stereocaulaceae</taxon>
        <taxon>Lepraria</taxon>
    </lineage>
</organism>
<evidence type="ECO:0000256" key="10">
    <source>
        <dbReference type="SAM" id="MobiDB-lite"/>
    </source>
</evidence>
<dbReference type="Gene3D" id="1.10.8.50">
    <property type="match status" value="1"/>
</dbReference>
<proteinExistence type="inferred from homology"/>
<feature type="domain" description="Formamidopyrimidine-DNA glycosylase catalytic" evidence="11">
    <location>
        <begin position="2"/>
        <end position="133"/>
    </location>
</feature>
<evidence type="ECO:0000256" key="6">
    <source>
        <dbReference type="ARBA" id="ARBA00023204"/>
    </source>
</evidence>
<dbReference type="SUPFAM" id="SSF46946">
    <property type="entry name" value="S13-like H2TH domain"/>
    <property type="match status" value="1"/>
</dbReference>
<dbReference type="EMBL" id="JBHFEH010000040">
    <property type="protein sequence ID" value="KAL2050973.1"/>
    <property type="molecule type" value="Genomic_DNA"/>
</dbReference>
<dbReference type="PANTHER" id="PTHR22993">
    <property type="entry name" value="FORMAMIDOPYRIMIDINE-DNA GLYCOSYLASE"/>
    <property type="match status" value="1"/>
</dbReference>
<dbReference type="Proteomes" id="UP001590951">
    <property type="component" value="Unassembled WGS sequence"/>
</dbReference>
<dbReference type="Pfam" id="PF01149">
    <property type="entry name" value="Fapy_DNA_glyco"/>
    <property type="match status" value="1"/>
</dbReference>
<dbReference type="PANTHER" id="PTHR22993:SF9">
    <property type="entry name" value="FORMAMIDOPYRIMIDINE-DNA GLYCOSYLASE"/>
    <property type="match status" value="1"/>
</dbReference>
<dbReference type="CDD" id="cd08972">
    <property type="entry name" value="PF_Nei_N"/>
    <property type="match status" value="1"/>
</dbReference>
<evidence type="ECO:0000313" key="12">
    <source>
        <dbReference type="EMBL" id="KAL2050973.1"/>
    </source>
</evidence>
<feature type="compositionally biased region" description="Basic and acidic residues" evidence="10">
    <location>
        <begin position="387"/>
        <end position="402"/>
    </location>
</feature>
<comment type="caution">
    <text evidence="12">The sequence shown here is derived from an EMBL/GenBank/DDBJ whole genome shotgun (WGS) entry which is preliminary data.</text>
</comment>
<evidence type="ECO:0000256" key="3">
    <source>
        <dbReference type="ARBA" id="ARBA00022763"/>
    </source>
</evidence>
<evidence type="ECO:0000256" key="2">
    <source>
        <dbReference type="ARBA" id="ARBA00009409"/>
    </source>
</evidence>
<evidence type="ECO:0000256" key="1">
    <source>
        <dbReference type="ARBA" id="ARBA00001668"/>
    </source>
</evidence>
<dbReference type="InterPro" id="IPR015886">
    <property type="entry name" value="H2TH_FPG"/>
</dbReference>
<keyword evidence="5" id="KW-0238">DNA-binding</keyword>
<comment type="catalytic activity">
    <reaction evidence="1">
        <text>Hydrolysis of DNA containing ring-opened 7-methylguanine residues, releasing 2,6-diamino-4-hydroxy-5-(N-methyl)formamidopyrimidine.</text>
        <dbReference type="EC" id="3.2.2.23"/>
    </reaction>
</comment>
<reference evidence="12 13" key="1">
    <citation type="submission" date="2024-09" db="EMBL/GenBank/DDBJ databases">
        <title>Rethinking Asexuality: The Enigmatic Case of Functional Sexual Genes in Lepraria (Stereocaulaceae).</title>
        <authorList>
            <person name="Doellman M."/>
            <person name="Sun Y."/>
            <person name="Barcenas-Pena A."/>
            <person name="Lumbsch H.T."/>
            <person name="Grewe F."/>
        </authorList>
    </citation>
    <scope>NUCLEOTIDE SEQUENCE [LARGE SCALE GENOMIC DNA]</scope>
    <source>
        <strain evidence="12 13">Grewe 0041</strain>
    </source>
</reference>
<dbReference type="Pfam" id="PF06831">
    <property type="entry name" value="H2TH"/>
    <property type="match status" value="1"/>
</dbReference>